<keyword evidence="5" id="KW-0067">ATP-binding</keyword>
<dbReference type="Gene3D" id="3.40.50.300">
    <property type="entry name" value="P-loop containing nucleotide triphosphate hydrolases"/>
    <property type="match status" value="2"/>
</dbReference>
<evidence type="ECO:0000256" key="5">
    <source>
        <dbReference type="ARBA" id="ARBA00022840"/>
    </source>
</evidence>
<dbReference type="PANTHER" id="PTHR47962">
    <property type="entry name" value="ATP-DEPENDENT HELICASE LHR-RELATED-RELATED"/>
    <property type="match status" value="1"/>
</dbReference>
<evidence type="ECO:0000256" key="2">
    <source>
        <dbReference type="ARBA" id="ARBA00022763"/>
    </source>
</evidence>
<evidence type="ECO:0000256" key="4">
    <source>
        <dbReference type="ARBA" id="ARBA00022806"/>
    </source>
</evidence>
<dbReference type="SMART" id="SM00490">
    <property type="entry name" value="HELICc"/>
    <property type="match status" value="1"/>
</dbReference>
<dbReference type="GO" id="GO:0005524">
    <property type="term" value="F:ATP binding"/>
    <property type="evidence" value="ECO:0007669"/>
    <property type="project" value="UniProtKB-KW"/>
</dbReference>
<dbReference type="PIRSF" id="PIRSF037307">
    <property type="entry name" value="Lhr-like_helic_prd"/>
    <property type="match status" value="1"/>
</dbReference>
<evidence type="ECO:0000259" key="11">
    <source>
        <dbReference type="PROSITE" id="PS51192"/>
    </source>
</evidence>
<dbReference type="AlphaFoldDB" id="A0A8S8X7H3"/>
<dbReference type="InterPro" id="IPR045628">
    <property type="entry name" value="Lhr_WH_dom"/>
</dbReference>
<proteinExistence type="inferred from homology"/>
<dbReference type="PANTHER" id="PTHR47962:SF3">
    <property type="entry name" value="LARGE ATP-DEPENDENT HELICASE-RELATED PROTEIN"/>
    <property type="match status" value="1"/>
</dbReference>
<keyword evidence="7" id="KW-0234">DNA repair</keyword>
<dbReference type="InterPro" id="IPR052511">
    <property type="entry name" value="ATP-dep_Helicase"/>
</dbReference>
<protein>
    <submittedName>
        <fullName evidence="13">DNA ligase-associated DEXH box helicase</fullName>
    </submittedName>
</protein>
<evidence type="ECO:0000256" key="8">
    <source>
        <dbReference type="ARBA" id="ARBA00023235"/>
    </source>
</evidence>
<dbReference type="InterPro" id="IPR001650">
    <property type="entry name" value="Helicase_C-like"/>
</dbReference>
<dbReference type="SUPFAM" id="SSF52540">
    <property type="entry name" value="P-loop containing nucleoside triphosphate hydrolases"/>
    <property type="match status" value="1"/>
</dbReference>
<name>A0A8S8X7H3_9PROT</name>
<dbReference type="Proteomes" id="UP000681075">
    <property type="component" value="Unassembled WGS sequence"/>
</dbReference>
<dbReference type="InterPro" id="IPR014001">
    <property type="entry name" value="Helicase_ATP-bd"/>
</dbReference>
<dbReference type="InterPro" id="IPR013701">
    <property type="entry name" value="Lhr-like_DEAD/DEAH_assoc"/>
</dbReference>
<dbReference type="GO" id="GO:0016887">
    <property type="term" value="F:ATP hydrolysis activity"/>
    <property type="evidence" value="ECO:0007669"/>
    <property type="project" value="TreeGrafter"/>
</dbReference>
<keyword evidence="3" id="KW-0378">Hydrolase</keyword>
<feature type="domain" description="Helicase ATP-binding" evidence="11">
    <location>
        <begin position="27"/>
        <end position="193"/>
    </location>
</feature>
<evidence type="ECO:0000313" key="13">
    <source>
        <dbReference type="EMBL" id="GIL39173.1"/>
    </source>
</evidence>
<dbReference type="SMART" id="SM00487">
    <property type="entry name" value="DEXDc"/>
    <property type="match status" value="1"/>
</dbReference>
<evidence type="ECO:0000256" key="3">
    <source>
        <dbReference type="ARBA" id="ARBA00022801"/>
    </source>
</evidence>
<dbReference type="EMBL" id="BOPV01000001">
    <property type="protein sequence ID" value="GIL39173.1"/>
    <property type="molecule type" value="Genomic_DNA"/>
</dbReference>
<dbReference type="GO" id="GO:0003677">
    <property type="term" value="F:DNA binding"/>
    <property type="evidence" value="ECO:0007669"/>
    <property type="project" value="UniProtKB-KW"/>
</dbReference>
<dbReference type="Pfam" id="PF19306">
    <property type="entry name" value="WHD_Lhr"/>
    <property type="match status" value="1"/>
</dbReference>
<evidence type="ECO:0000313" key="14">
    <source>
        <dbReference type="Proteomes" id="UP000681075"/>
    </source>
</evidence>
<evidence type="ECO:0000256" key="9">
    <source>
        <dbReference type="ARBA" id="ARBA00093467"/>
    </source>
</evidence>
<evidence type="ECO:0000256" key="7">
    <source>
        <dbReference type="ARBA" id="ARBA00023204"/>
    </source>
</evidence>
<dbReference type="PROSITE" id="PS51192">
    <property type="entry name" value="HELICASE_ATP_BIND_1"/>
    <property type="match status" value="1"/>
</dbReference>
<dbReference type="InterPro" id="IPR026362">
    <property type="entry name" value="DEXH_lig_assoc"/>
</dbReference>
<keyword evidence="8" id="KW-0413">Isomerase</keyword>
<keyword evidence="14" id="KW-1185">Reference proteome</keyword>
<dbReference type="Pfam" id="PF08494">
    <property type="entry name" value="DEAD_assoc"/>
    <property type="match status" value="1"/>
</dbReference>
<dbReference type="NCBIfam" id="TIGR04121">
    <property type="entry name" value="DEXH_lig_assoc"/>
    <property type="match status" value="1"/>
</dbReference>
<keyword evidence="6" id="KW-0238">DNA-binding</keyword>
<sequence>MTTLPPNIEAWFAHRGWTPREHQLAMVQAAVDQTSALLIAPTGAGKTLAGFLPTLVELAERPRQGLHTLYISPLKALAVDIHRNLERPIAELRLPIRAETRTGDTPDVKKQRQRKSPPQILMTTPESLALLLAYPDAEDMFRPLRTIVIDELHALAGIKRGDLLSLGLARLASLAPAARRVGLSATVAQPNLLRGYLSKTGADATDVRLIRGRAGARPEISVLETRERMPWSGHMAVHAMPEVYERIKETNTTIVFVNTRAQAELCFQALWRVNEDNLPIGLHHGSLAIEQRRKIEGAMSRGELRAVVATSSLDLGIDWGSVDLVVQVGAPKGASRLMQRIGRANHRLDEPSRALLVPGNRFEHLECRAAIDAIDAGELDGDPVISGGLDVLAQHVLGTACAGPFDPDALYREVLGAAPYFGLARKDFDDVVDFVATGGYALGAYERFKRLKKREDGHWELADKSFARAYRLNVGTIVESTMLKVRINRGPVVGEVEEYFGSTLVQGDTFVFGGQLLRFVGIKDMVMDVVRGGQGEPKVPAYAGGRMPLTTLLADRVRGILHDPSKWPALPEAVREWLELQRWRSTTPSPDALLVETFPRGDREYMVAYCFEGRQAHQTLGMLISRRMERMGLGPLGFVATDYSLATWSLRSPTTAQLVELFDEDMLGDDLESWMDESSYLRRTFRNVAVIAGLIERQLPGQRKNTRQVTFSSDLIYEVLRKHEPDHVLLRATRHDAARGLTDIERVALLLKRARHKIEHRALDRVSPLAVPVLLEIGREAVHGEARDAMLEEAEADLVQEATALVAEPRAPKKSTRR</sequence>
<comment type="similarity">
    <text evidence="9">Belongs to the Lhr helicase family. Lhr-Core subfamily.</text>
</comment>
<feature type="compositionally biased region" description="Basic and acidic residues" evidence="10">
    <location>
        <begin position="97"/>
        <end position="110"/>
    </location>
</feature>
<comment type="caution">
    <text evidence="13">The sequence shown here is derived from an EMBL/GenBank/DDBJ whole genome shotgun (WGS) entry which is preliminary data.</text>
</comment>
<keyword evidence="4" id="KW-0347">Helicase</keyword>
<dbReference type="PROSITE" id="PS51194">
    <property type="entry name" value="HELICASE_CTER"/>
    <property type="match status" value="1"/>
</dbReference>
<dbReference type="Pfam" id="PF00270">
    <property type="entry name" value="DEAD"/>
    <property type="match status" value="1"/>
</dbReference>
<keyword evidence="2" id="KW-0227">DNA damage</keyword>
<dbReference type="InterPro" id="IPR017170">
    <property type="entry name" value="Lhr-like"/>
</dbReference>
<dbReference type="InterPro" id="IPR027417">
    <property type="entry name" value="P-loop_NTPase"/>
</dbReference>
<dbReference type="RefSeq" id="WP_420242271.1">
    <property type="nucleotide sequence ID" value="NZ_BOPV01000001.1"/>
</dbReference>
<dbReference type="GO" id="GO:0016874">
    <property type="term" value="F:ligase activity"/>
    <property type="evidence" value="ECO:0007669"/>
    <property type="project" value="UniProtKB-KW"/>
</dbReference>
<dbReference type="GO" id="GO:0004386">
    <property type="term" value="F:helicase activity"/>
    <property type="evidence" value="ECO:0007669"/>
    <property type="project" value="UniProtKB-KW"/>
</dbReference>
<dbReference type="GO" id="GO:0006281">
    <property type="term" value="P:DNA repair"/>
    <property type="evidence" value="ECO:0007669"/>
    <property type="project" value="UniProtKB-KW"/>
</dbReference>
<keyword evidence="1" id="KW-0547">Nucleotide-binding</keyword>
<feature type="region of interest" description="Disordered" evidence="10">
    <location>
        <begin position="97"/>
        <end position="119"/>
    </location>
</feature>
<gene>
    <name evidence="13" type="ORF">TMPK1_14100</name>
</gene>
<keyword evidence="13" id="KW-0436">Ligase</keyword>
<evidence type="ECO:0000259" key="12">
    <source>
        <dbReference type="PROSITE" id="PS51194"/>
    </source>
</evidence>
<feature type="domain" description="Helicase C-terminal" evidence="12">
    <location>
        <begin position="239"/>
        <end position="385"/>
    </location>
</feature>
<dbReference type="CDD" id="cd18796">
    <property type="entry name" value="SF2_C_LHR"/>
    <property type="match status" value="1"/>
</dbReference>
<accession>A0A8S8X7H3</accession>
<dbReference type="Pfam" id="PF00271">
    <property type="entry name" value="Helicase_C"/>
    <property type="match status" value="1"/>
</dbReference>
<organism evidence="13 14">
    <name type="scientific">Roseiterribacter gracilis</name>
    <dbReference type="NCBI Taxonomy" id="2812848"/>
    <lineage>
        <taxon>Bacteria</taxon>
        <taxon>Pseudomonadati</taxon>
        <taxon>Pseudomonadota</taxon>
        <taxon>Alphaproteobacteria</taxon>
        <taxon>Rhodospirillales</taxon>
        <taxon>Roseiterribacteraceae</taxon>
        <taxon>Roseiterribacter</taxon>
    </lineage>
</organism>
<evidence type="ECO:0000256" key="1">
    <source>
        <dbReference type="ARBA" id="ARBA00022741"/>
    </source>
</evidence>
<dbReference type="InterPro" id="IPR011545">
    <property type="entry name" value="DEAD/DEAH_box_helicase_dom"/>
</dbReference>
<reference evidence="13" key="1">
    <citation type="submission" date="2021-02" db="EMBL/GenBank/DDBJ databases">
        <title>Genome sequence of Rhodospirillales sp. strain TMPK1 isolated from soil.</title>
        <authorList>
            <person name="Nakai R."/>
            <person name="Kusada H."/>
            <person name="Tamaki H."/>
        </authorList>
    </citation>
    <scope>NUCLEOTIDE SEQUENCE</scope>
    <source>
        <strain evidence="13">TMPK1</strain>
    </source>
</reference>
<evidence type="ECO:0000256" key="6">
    <source>
        <dbReference type="ARBA" id="ARBA00023125"/>
    </source>
</evidence>
<evidence type="ECO:0000256" key="10">
    <source>
        <dbReference type="SAM" id="MobiDB-lite"/>
    </source>
</evidence>